<feature type="domain" description="NTF2" evidence="2">
    <location>
        <begin position="14"/>
        <end position="128"/>
    </location>
</feature>
<name>A0A8T3BK58_DENNO</name>
<dbReference type="EMBL" id="JAGYWB010000008">
    <property type="protein sequence ID" value="KAI0513631.1"/>
    <property type="molecule type" value="Genomic_DNA"/>
</dbReference>
<comment type="caution">
    <text evidence="3">The sequence shown here is derived from an EMBL/GenBank/DDBJ whole genome shotgun (WGS) entry which is preliminary data.</text>
</comment>
<dbReference type="GO" id="GO:1990904">
    <property type="term" value="C:ribonucleoprotein complex"/>
    <property type="evidence" value="ECO:0007669"/>
    <property type="project" value="TreeGrafter"/>
</dbReference>
<dbReference type="InterPro" id="IPR032710">
    <property type="entry name" value="NTF2-like_dom_sf"/>
</dbReference>
<dbReference type="CDD" id="cd00780">
    <property type="entry name" value="NTF2"/>
    <property type="match status" value="1"/>
</dbReference>
<evidence type="ECO:0000313" key="3">
    <source>
        <dbReference type="EMBL" id="KAI0513631.1"/>
    </source>
</evidence>
<protein>
    <recommendedName>
        <fullName evidence="2">NTF2 domain-containing protein</fullName>
    </recommendedName>
</protein>
<sequence length="386" mass="43406">MASELPGPVSAVQVGSYFLGQFYHFLQRNPNLAHQFYTEASTMIRYDGVTNESASGMAEIHNLIISLNFTEIEVKTANSLESLDGGVLVMVTGLVQVKDFICRRKFVETFFLAPQDKGYFVLNDIFLLLEEEQVLPHSVATLSHDDYDTNLDTLNPMEEPVHTKAPAAILLFHQQNRARKGADAGSDDLCLQHLSNQPFYFILMELRVAIRSDTDGRHSLLQHYGMLLLPLQWQSLRWLKHLLELLNQRLNGEVNPTTEFRETSARSKCSFSSIFSCLRLTSLSFLVIVDGENLKSSVLAPISSCVLFITSEAQPLGHLLLLLFLCQPFEVSSISSSCLLLGSLSIPTCCRTFMYEMSSRHPALMHDIRDVLEVKAKNHAAQLEYD</sequence>
<dbReference type="Gene3D" id="3.10.450.50">
    <property type="match status" value="1"/>
</dbReference>
<dbReference type="OrthoDB" id="339151at2759"/>
<evidence type="ECO:0000259" key="2">
    <source>
        <dbReference type="PROSITE" id="PS50177"/>
    </source>
</evidence>
<organism evidence="3 4">
    <name type="scientific">Dendrobium nobile</name>
    <name type="common">Orchid</name>
    <dbReference type="NCBI Taxonomy" id="94219"/>
    <lineage>
        <taxon>Eukaryota</taxon>
        <taxon>Viridiplantae</taxon>
        <taxon>Streptophyta</taxon>
        <taxon>Embryophyta</taxon>
        <taxon>Tracheophyta</taxon>
        <taxon>Spermatophyta</taxon>
        <taxon>Magnoliopsida</taxon>
        <taxon>Liliopsida</taxon>
        <taxon>Asparagales</taxon>
        <taxon>Orchidaceae</taxon>
        <taxon>Epidendroideae</taxon>
        <taxon>Malaxideae</taxon>
        <taxon>Dendrobiinae</taxon>
        <taxon>Dendrobium</taxon>
    </lineage>
</organism>
<keyword evidence="1" id="KW-0694">RNA-binding</keyword>
<dbReference type="PROSITE" id="PS50177">
    <property type="entry name" value="NTF2_DOMAIN"/>
    <property type="match status" value="1"/>
</dbReference>
<dbReference type="InterPro" id="IPR002075">
    <property type="entry name" value="NTF2_dom"/>
</dbReference>
<dbReference type="PANTHER" id="PTHR10693">
    <property type="entry name" value="RAS GTPASE-ACTIVATING PROTEIN-BINDING PROTEIN"/>
    <property type="match status" value="1"/>
</dbReference>
<dbReference type="Pfam" id="PF02136">
    <property type="entry name" value="NTF2"/>
    <property type="match status" value="1"/>
</dbReference>
<dbReference type="FunFam" id="3.10.450.50:FF:000003">
    <property type="entry name" value="Nuclear transport factor 2 family protein"/>
    <property type="match status" value="1"/>
</dbReference>
<dbReference type="AlphaFoldDB" id="A0A8T3BK58"/>
<dbReference type="Proteomes" id="UP000829196">
    <property type="component" value="Unassembled WGS sequence"/>
</dbReference>
<dbReference type="GO" id="GO:0005829">
    <property type="term" value="C:cytosol"/>
    <property type="evidence" value="ECO:0007669"/>
    <property type="project" value="TreeGrafter"/>
</dbReference>
<evidence type="ECO:0000256" key="1">
    <source>
        <dbReference type="ARBA" id="ARBA00022884"/>
    </source>
</evidence>
<dbReference type="SMR" id="A0A8T3BK58"/>
<keyword evidence="4" id="KW-1185">Reference proteome</keyword>
<dbReference type="GO" id="GO:0003729">
    <property type="term" value="F:mRNA binding"/>
    <property type="evidence" value="ECO:0007669"/>
    <property type="project" value="TreeGrafter"/>
</dbReference>
<dbReference type="InterPro" id="IPR039539">
    <property type="entry name" value="Ras_GTPase_bind_prot"/>
</dbReference>
<dbReference type="PANTHER" id="PTHR10693:SF58">
    <property type="entry name" value="OS02G0131700 PROTEIN"/>
    <property type="match status" value="1"/>
</dbReference>
<accession>A0A8T3BK58</accession>
<proteinExistence type="predicted"/>
<reference evidence="3" key="1">
    <citation type="journal article" date="2022" name="Front. Genet.">
        <title>Chromosome-Scale Assembly of the Dendrobium nobile Genome Provides Insights Into the Molecular Mechanism of the Biosynthesis of the Medicinal Active Ingredient of Dendrobium.</title>
        <authorList>
            <person name="Xu Q."/>
            <person name="Niu S.-C."/>
            <person name="Li K.-L."/>
            <person name="Zheng P.-J."/>
            <person name="Zhang X.-J."/>
            <person name="Jia Y."/>
            <person name="Liu Y."/>
            <person name="Niu Y.-X."/>
            <person name="Yu L.-H."/>
            <person name="Chen D.-F."/>
            <person name="Zhang G.-Q."/>
        </authorList>
    </citation>
    <scope>NUCLEOTIDE SEQUENCE</scope>
    <source>
        <tissue evidence="3">Leaf</tissue>
    </source>
</reference>
<dbReference type="InterPro" id="IPR018222">
    <property type="entry name" value="Nuclear_transport_factor_2_euk"/>
</dbReference>
<gene>
    <name evidence="3" type="ORF">KFK09_009660</name>
</gene>
<dbReference type="SUPFAM" id="SSF54427">
    <property type="entry name" value="NTF2-like"/>
    <property type="match status" value="1"/>
</dbReference>
<evidence type="ECO:0000313" key="4">
    <source>
        <dbReference type="Proteomes" id="UP000829196"/>
    </source>
</evidence>